<accession>A0A5J4UJ94</accession>
<proteinExistence type="predicted"/>
<name>A0A5J4UJ94_9EUKA</name>
<evidence type="ECO:0000313" key="1">
    <source>
        <dbReference type="EMBL" id="KAA6370537.1"/>
    </source>
</evidence>
<protein>
    <submittedName>
        <fullName evidence="1">Uncharacterized protein</fullName>
    </submittedName>
</protein>
<organism evidence="1 2">
    <name type="scientific">Streblomastix strix</name>
    <dbReference type="NCBI Taxonomy" id="222440"/>
    <lineage>
        <taxon>Eukaryota</taxon>
        <taxon>Metamonada</taxon>
        <taxon>Preaxostyla</taxon>
        <taxon>Oxymonadida</taxon>
        <taxon>Streblomastigidae</taxon>
        <taxon>Streblomastix</taxon>
    </lineage>
</organism>
<gene>
    <name evidence="1" type="ORF">EZS28_033936</name>
</gene>
<evidence type="ECO:0000313" key="2">
    <source>
        <dbReference type="Proteomes" id="UP000324800"/>
    </source>
</evidence>
<dbReference type="AlphaFoldDB" id="A0A5J4UJ94"/>
<dbReference type="EMBL" id="SNRW01015285">
    <property type="protein sequence ID" value="KAA6370537.1"/>
    <property type="molecule type" value="Genomic_DNA"/>
</dbReference>
<reference evidence="1 2" key="1">
    <citation type="submission" date="2019-03" db="EMBL/GenBank/DDBJ databases">
        <title>Single cell metagenomics reveals metabolic interactions within the superorganism composed of flagellate Streblomastix strix and complex community of Bacteroidetes bacteria on its surface.</title>
        <authorList>
            <person name="Treitli S.C."/>
            <person name="Kolisko M."/>
            <person name="Husnik F."/>
            <person name="Keeling P."/>
            <person name="Hampl V."/>
        </authorList>
    </citation>
    <scope>NUCLEOTIDE SEQUENCE [LARGE SCALE GENOMIC DNA]</scope>
    <source>
        <strain evidence="1">ST1C</strain>
    </source>
</reference>
<dbReference type="Proteomes" id="UP000324800">
    <property type="component" value="Unassembled WGS sequence"/>
</dbReference>
<feature type="non-terminal residue" evidence="1">
    <location>
        <position position="33"/>
    </location>
</feature>
<comment type="caution">
    <text evidence="1">The sequence shown here is derived from an EMBL/GenBank/DDBJ whole genome shotgun (WGS) entry which is preliminary data.</text>
</comment>
<sequence>MFMCKTGKYQEGGDLGGAVNINGSLGAMINFKS</sequence>